<dbReference type="AlphaFoldDB" id="A0A653C3D5"/>
<evidence type="ECO:0000256" key="1">
    <source>
        <dbReference type="SAM" id="SignalP"/>
    </source>
</evidence>
<keyword evidence="1" id="KW-0732">Signal</keyword>
<organism evidence="2 3">
    <name type="scientific">Callosobruchus maculatus</name>
    <name type="common">Southern cowpea weevil</name>
    <name type="synonym">Pulse bruchid</name>
    <dbReference type="NCBI Taxonomy" id="64391"/>
    <lineage>
        <taxon>Eukaryota</taxon>
        <taxon>Metazoa</taxon>
        <taxon>Ecdysozoa</taxon>
        <taxon>Arthropoda</taxon>
        <taxon>Hexapoda</taxon>
        <taxon>Insecta</taxon>
        <taxon>Pterygota</taxon>
        <taxon>Neoptera</taxon>
        <taxon>Endopterygota</taxon>
        <taxon>Coleoptera</taxon>
        <taxon>Polyphaga</taxon>
        <taxon>Cucujiformia</taxon>
        <taxon>Chrysomeloidea</taxon>
        <taxon>Chrysomelidae</taxon>
        <taxon>Bruchinae</taxon>
        <taxon>Bruchini</taxon>
        <taxon>Callosobruchus</taxon>
    </lineage>
</organism>
<evidence type="ECO:0000313" key="2">
    <source>
        <dbReference type="EMBL" id="VEN42295.1"/>
    </source>
</evidence>
<protein>
    <submittedName>
        <fullName evidence="2">Uncharacterized protein</fullName>
    </submittedName>
</protein>
<keyword evidence="3" id="KW-1185">Reference proteome</keyword>
<gene>
    <name evidence="2" type="ORF">CALMAC_LOCUS5832</name>
</gene>
<name>A0A653C3D5_CALMS</name>
<sequence length="71" mass="7319">MGSTALLLVGGIFTTAVCSMTPICEITFPGLTGINQAAARAMMSPEKIASAAAMVQDAIGKYQKLQKAATR</sequence>
<reference evidence="2 3" key="1">
    <citation type="submission" date="2019-01" db="EMBL/GenBank/DDBJ databases">
        <authorList>
            <person name="Sayadi A."/>
        </authorList>
    </citation>
    <scope>NUCLEOTIDE SEQUENCE [LARGE SCALE GENOMIC DNA]</scope>
</reference>
<accession>A0A653C3D5</accession>
<dbReference type="EMBL" id="CAACVG010006882">
    <property type="protein sequence ID" value="VEN42295.1"/>
    <property type="molecule type" value="Genomic_DNA"/>
</dbReference>
<feature type="signal peptide" evidence="1">
    <location>
        <begin position="1"/>
        <end position="19"/>
    </location>
</feature>
<proteinExistence type="predicted"/>
<feature type="chain" id="PRO_5024846732" evidence="1">
    <location>
        <begin position="20"/>
        <end position="71"/>
    </location>
</feature>
<dbReference type="Proteomes" id="UP000410492">
    <property type="component" value="Unassembled WGS sequence"/>
</dbReference>
<dbReference type="OrthoDB" id="6618165at2759"/>
<evidence type="ECO:0000313" key="3">
    <source>
        <dbReference type="Proteomes" id="UP000410492"/>
    </source>
</evidence>